<dbReference type="SUPFAM" id="SSF109854">
    <property type="entry name" value="DinB/YfiT-like putative metalloenzymes"/>
    <property type="match status" value="1"/>
</dbReference>
<dbReference type="InterPro" id="IPR024775">
    <property type="entry name" value="DinB-like"/>
</dbReference>
<organism evidence="2 3">
    <name type="scientific">Taibaiella lutea</name>
    <dbReference type="NCBI Taxonomy" id="2608001"/>
    <lineage>
        <taxon>Bacteria</taxon>
        <taxon>Pseudomonadati</taxon>
        <taxon>Bacteroidota</taxon>
        <taxon>Chitinophagia</taxon>
        <taxon>Chitinophagales</taxon>
        <taxon>Chitinophagaceae</taxon>
        <taxon>Taibaiella</taxon>
    </lineage>
</organism>
<evidence type="ECO:0000313" key="2">
    <source>
        <dbReference type="EMBL" id="KAA5536608.1"/>
    </source>
</evidence>
<keyword evidence="3" id="KW-1185">Reference proteome</keyword>
<proteinExistence type="predicted"/>
<dbReference type="AlphaFoldDB" id="A0A5M6CN08"/>
<name>A0A5M6CN08_9BACT</name>
<dbReference type="InterPro" id="IPR034660">
    <property type="entry name" value="DinB/YfiT-like"/>
</dbReference>
<evidence type="ECO:0000259" key="1">
    <source>
        <dbReference type="Pfam" id="PF12867"/>
    </source>
</evidence>
<dbReference type="Proteomes" id="UP000323632">
    <property type="component" value="Unassembled WGS sequence"/>
</dbReference>
<dbReference type="EMBL" id="VWSH01000001">
    <property type="protein sequence ID" value="KAA5536608.1"/>
    <property type="molecule type" value="Genomic_DNA"/>
</dbReference>
<dbReference type="Pfam" id="PF12867">
    <property type="entry name" value="DinB_2"/>
    <property type="match status" value="1"/>
</dbReference>
<sequence>MTSKIQEWNKKIDHVTREFTERFADLSKDEITRKPNAESWSVAENLQHLIVVNESYFPLFNQVKQGTYKPPFVAKIPLLVNVMGKLILKSVAPSRRKKLKTFSIWEPSQAKVQGDVLKEFNKQQTILKTWIDNLQDKIQKDTIIASPANQSVVYTLEKAIDIIVTHEQRHLNQAIEAFDTIFENQYKLDI</sequence>
<protein>
    <submittedName>
        <fullName evidence="2">DinB family protein</fullName>
    </submittedName>
</protein>
<comment type="caution">
    <text evidence="2">The sequence shown here is derived from an EMBL/GenBank/DDBJ whole genome shotgun (WGS) entry which is preliminary data.</text>
</comment>
<gene>
    <name evidence="2" type="ORF">F0919_02760</name>
</gene>
<dbReference type="RefSeq" id="WP_150031185.1">
    <property type="nucleotide sequence ID" value="NZ_VWSH01000001.1"/>
</dbReference>
<evidence type="ECO:0000313" key="3">
    <source>
        <dbReference type="Proteomes" id="UP000323632"/>
    </source>
</evidence>
<dbReference type="Gene3D" id="1.20.120.450">
    <property type="entry name" value="dinb family like domain"/>
    <property type="match status" value="1"/>
</dbReference>
<feature type="domain" description="DinB-like" evidence="1">
    <location>
        <begin position="13"/>
        <end position="174"/>
    </location>
</feature>
<accession>A0A5M6CN08</accession>
<reference evidence="2 3" key="1">
    <citation type="submission" date="2019-09" db="EMBL/GenBank/DDBJ databases">
        <title>Genome sequence and assembly of Taibaiella sp.</title>
        <authorList>
            <person name="Chhetri G."/>
        </authorList>
    </citation>
    <scope>NUCLEOTIDE SEQUENCE [LARGE SCALE GENOMIC DNA]</scope>
    <source>
        <strain evidence="2 3">KVB11</strain>
    </source>
</reference>